<dbReference type="SUPFAM" id="SSF53448">
    <property type="entry name" value="Nucleotide-diphospho-sugar transferases"/>
    <property type="match status" value="1"/>
</dbReference>
<evidence type="ECO:0000259" key="19">
    <source>
        <dbReference type="Pfam" id="PF00483"/>
    </source>
</evidence>
<feature type="region of interest" description="Disordered" evidence="18">
    <location>
        <begin position="1"/>
        <end position="33"/>
    </location>
</feature>
<evidence type="ECO:0000256" key="15">
    <source>
        <dbReference type="ARBA" id="ARBA00048493"/>
    </source>
</evidence>
<feature type="binding site" evidence="17">
    <location>
        <position position="181"/>
    </location>
    <ligand>
        <name>UDP-N-acetyl-alpha-D-glucosamine</name>
        <dbReference type="ChEBI" id="CHEBI:57705"/>
    </ligand>
</feature>
<evidence type="ECO:0000256" key="2">
    <source>
        <dbReference type="ARBA" id="ARBA00005208"/>
    </source>
</evidence>
<dbReference type="GO" id="GO:0019134">
    <property type="term" value="F:glucosamine-1-phosphate N-acetyltransferase activity"/>
    <property type="evidence" value="ECO:0007669"/>
    <property type="project" value="UniProtKB-UniRule"/>
</dbReference>
<feature type="binding site" evidence="17">
    <location>
        <begin position="142"/>
        <end position="144"/>
    </location>
    <ligand>
        <name>UDP-N-acetyl-alpha-D-glucosamine</name>
        <dbReference type="ChEBI" id="CHEBI:57705"/>
    </ligand>
</feature>
<feature type="binding site" evidence="17">
    <location>
        <position position="269"/>
    </location>
    <ligand>
        <name>UDP-N-acetyl-alpha-D-glucosamine</name>
        <dbReference type="ChEBI" id="CHEBI:57705"/>
    </ligand>
</feature>
<feature type="binding site" evidence="17">
    <location>
        <position position="196"/>
    </location>
    <ligand>
        <name>UDP-N-acetyl-alpha-D-glucosamine</name>
        <dbReference type="ChEBI" id="CHEBI:57705"/>
    </ligand>
</feature>
<evidence type="ECO:0000256" key="14">
    <source>
        <dbReference type="ARBA" id="ARBA00048247"/>
    </source>
</evidence>
<evidence type="ECO:0000313" key="20">
    <source>
        <dbReference type="EMBL" id="RZT83914.1"/>
    </source>
</evidence>
<feature type="binding site" evidence="17">
    <location>
        <position position="392"/>
    </location>
    <ligand>
        <name>UDP-N-acetyl-alpha-D-glucosamine</name>
        <dbReference type="ChEBI" id="CHEBI:57705"/>
    </ligand>
</feature>
<comment type="caution">
    <text evidence="17">Lacks conserved residue(s) required for the propagation of feature annotation.</text>
</comment>
<feature type="binding site" evidence="17">
    <location>
        <position position="464"/>
    </location>
    <ligand>
        <name>acetyl-CoA</name>
        <dbReference type="ChEBI" id="CHEBI:57288"/>
    </ligand>
</feature>
<keyword evidence="11 17" id="KW-0511">Multifunctional enzyme</keyword>
<comment type="catalytic activity">
    <reaction evidence="15 17">
        <text>N-acetyl-alpha-D-glucosamine 1-phosphate + UTP + H(+) = UDP-N-acetyl-alpha-D-glucosamine + diphosphate</text>
        <dbReference type="Rhea" id="RHEA:13509"/>
        <dbReference type="ChEBI" id="CHEBI:15378"/>
        <dbReference type="ChEBI" id="CHEBI:33019"/>
        <dbReference type="ChEBI" id="CHEBI:46398"/>
        <dbReference type="ChEBI" id="CHEBI:57705"/>
        <dbReference type="ChEBI" id="CHEBI:57776"/>
        <dbReference type="EC" id="2.7.7.23"/>
    </reaction>
</comment>
<evidence type="ECO:0000256" key="1">
    <source>
        <dbReference type="ARBA" id="ARBA00005166"/>
    </source>
</evidence>
<keyword evidence="7 17" id="KW-0677">Repeat</keyword>
<comment type="subcellular location">
    <subcellularLocation>
        <location evidence="17">Cytoplasm</location>
    </subcellularLocation>
</comment>
<evidence type="ECO:0000256" key="16">
    <source>
        <dbReference type="ARBA" id="ARBA00049628"/>
    </source>
</evidence>
<feature type="binding site" evidence="17">
    <location>
        <position position="144"/>
    </location>
    <ligand>
        <name>Mg(2+)</name>
        <dbReference type="ChEBI" id="CHEBI:18420"/>
    </ligand>
</feature>
<comment type="subunit">
    <text evidence="17">Homotrimer.</text>
</comment>
<dbReference type="Pfam" id="PF00483">
    <property type="entry name" value="NTP_transferase"/>
    <property type="match status" value="1"/>
</dbReference>
<evidence type="ECO:0000256" key="13">
    <source>
        <dbReference type="ARBA" id="ARBA00023316"/>
    </source>
</evidence>
<feature type="binding site" evidence="17">
    <location>
        <position position="269"/>
    </location>
    <ligand>
        <name>Mg(2+)</name>
        <dbReference type="ChEBI" id="CHEBI:18420"/>
    </ligand>
</feature>
<dbReference type="GO" id="GO:0071555">
    <property type="term" value="P:cell wall organization"/>
    <property type="evidence" value="ECO:0007669"/>
    <property type="project" value="UniProtKB-KW"/>
</dbReference>
<evidence type="ECO:0000256" key="9">
    <source>
        <dbReference type="ARBA" id="ARBA00022960"/>
    </source>
</evidence>
<comment type="cofactor">
    <cofactor evidence="17">
        <name>Mg(2+)</name>
        <dbReference type="ChEBI" id="CHEBI:18420"/>
    </cofactor>
    <text evidence="17">Binds 1 Mg(2+) ion per subunit.</text>
</comment>
<feature type="active site" description="Proton acceptor" evidence="17">
    <location>
        <position position="404"/>
    </location>
</feature>
<dbReference type="PANTHER" id="PTHR43584:SF3">
    <property type="entry name" value="BIFUNCTIONAL PROTEIN GLMU"/>
    <property type="match status" value="1"/>
</dbReference>
<feature type="domain" description="Nucleotidyl transferase" evidence="19">
    <location>
        <begin position="39"/>
        <end position="263"/>
    </location>
</feature>
<dbReference type="CDD" id="cd02540">
    <property type="entry name" value="GT2_GlmU_N_bac"/>
    <property type="match status" value="1"/>
</dbReference>
<evidence type="ECO:0000256" key="18">
    <source>
        <dbReference type="SAM" id="MobiDB-lite"/>
    </source>
</evidence>
<keyword evidence="6 17" id="KW-0479">Metal-binding</keyword>
<name>A0A4Q7USH4_PSEST</name>
<feature type="region of interest" description="Pyrophosphorylase" evidence="17">
    <location>
        <begin position="1"/>
        <end position="271"/>
    </location>
</feature>
<keyword evidence="5 17" id="KW-0548">Nucleotidyltransferase</keyword>
<dbReference type="InterPro" id="IPR038009">
    <property type="entry name" value="GlmU_C_LbH"/>
</dbReference>
<dbReference type="Gene3D" id="3.90.550.10">
    <property type="entry name" value="Spore Coat Polysaccharide Biosynthesis Protein SpsA, Chain A"/>
    <property type="match status" value="1"/>
</dbReference>
<keyword evidence="8 17" id="KW-0460">Magnesium</keyword>
<dbReference type="RefSeq" id="WP_130288606.1">
    <property type="nucleotide sequence ID" value="NZ_SHKL01000001.1"/>
</dbReference>
<evidence type="ECO:0000256" key="17">
    <source>
        <dbReference type="HAMAP-Rule" id="MF_01631"/>
    </source>
</evidence>
<dbReference type="OrthoDB" id="9775031at2"/>
<feature type="binding site" evidence="17">
    <location>
        <position position="374"/>
    </location>
    <ligand>
        <name>UDP-N-acetyl-alpha-D-glucosamine</name>
        <dbReference type="ChEBI" id="CHEBI:57705"/>
    </ligand>
</feature>
<dbReference type="GO" id="GO:0000902">
    <property type="term" value="P:cell morphogenesis"/>
    <property type="evidence" value="ECO:0007669"/>
    <property type="project" value="UniProtKB-UniRule"/>
</dbReference>
<dbReference type="GO" id="GO:0008360">
    <property type="term" value="P:regulation of cell shape"/>
    <property type="evidence" value="ECO:0007669"/>
    <property type="project" value="UniProtKB-KW"/>
</dbReference>
<comment type="catalytic activity">
    <reaction evidence="14 17">
        <text>alpha-D-glucosamine 1-phosphate + acetyl-CoA = N-acetyl-alpha-D-glucosamine 1-phosphate + CoA + H(+)</text>
        <dbReference type="Rhea" id="RHEA:13725"/>
        <dbReference type="ChEBI" id="CHEBI:15378"/>
        <dbReference type="ChEBI" id="CHEBI:57287"/>
        <dbReference type="ChEBI" id="CHEBI:57288"/>
        <dbReference type="ChEBI" id="CHEBI:57776"/>
        <dbReference type="ChEBI" id="CHEBI:58516"/>
        <dbReference type="EC" id="2.3.1.157"/>
    </reaction>
</comment>
<dbReference type="EMBL" id="SHKL01000001">
    <property type="protein sequence ID" value="RZT83914.1"/>
    <property type="molecule type" value="Genomic_DNA"/>
</dbReference>
<dbReference type="GO" id="GO:0006048">
    <property type="term" value="P:UDP-N-acetylglucosamine biosynthetic process"/>
    <property type="evidence" value="ECO:0007669"/>
    <property type="project" value="UniProtKB-UniPathway"/>
</dbReference>
<dbReference type="AlphaFoldDB" id="A0A4Q7USH4"/>
<accession>A0A4Q7USH4</accession>
<evidence type="ECO:0000256" key="8">
    <source>
        <dbReference type="ARBA" id="ARBA00022842"/>
    </source>
</evidence>
<dbReference type="UniPathway" id="UPA00973"/>
<evidence type="ECO:0000256" key="12">
    <source>
        <dbReference type="ARBA" id="ARBA00023315"/>
    </source>
</evidence>
<proteinExistence type="inferred from homology"/>
<dbReference type="SUPFAM" id="SSF51161">
    <property type="entry name" value="Trimeric LpxA-like enzymes"/>
    <property type="match status" value="1"/>
</dbReference>
<evidence type="ECO:0000256" key="4">
    <source>
        <dbReference type="ARBA" id="ARBA00022679"/>
    </source>
</evidence>
<evidence type="ECO:0000313" key="21">
    <source>
        <dbReference type="Proteomes" id="UP000291591"/>
    </source>
</evidence>
<feature type="region of interest" description="N-acetyltransferase" evidence="17">
    <location>
        <begin position="293"/>
        <end position="555"/>
    </location>
</feature>
<comment type="caution">
    <text evidence="20">The sequence shown here is derived from an EMBL/GenBank/DDBJ whole genome shotgun (WGS) entry which is preliminary data.</text>
</comment>
<feature type="binding site" evidence="17">
    <location>
        <position position="446"/>
    </location>
    <ligand>
        <name>acetyl-CoA</name>
        <dbReference type="ChEBI" id="CHEBI:57288"/>
    </ligand>
</feature>
<dbReference type="InterPro" id="IPR011004">
    <property type="entry name" value="Trimer_LpxA-like_sf"/>
</dbReference>
<evidence type="ECO:0000256" key="11">
    <source>
        <dbReference type="ARBA" id="ARBA00023268"/>
    </source>
</evidence>
<keyword evidence="13 17" id="KW-0961">Cell wall biogenesis/degradation</keyword>
<feature type="binding site" evidence="17">
    <location>
        <position position="113"/>
    </location>
    <ligand>
        <name>UDP-N-acetyl-alpha-D-glucosamine</name>
        <dbReference type="ChEBI" id="CHEBI:57705"/>
    </ligand>
</feature>
<feature type="region of interest" description="Disordered" evidence="18">
    <location>
        <begin position="501"/>
        <end position="555"/>
    </location>
</feature>
<protein>
    <recommendedName>
        <fullName evidence="17">Bifunctional protein GlmU</fullName>
    </recommendedName>
    <domain>
        <recommendedName>
            <fullName evidence="17">UDP-N-acetylglucosamine pyrophosphorylase</fullName>
            <ecNumber evidence="17">2.7.7.23</ecNumber>
        </recommendedName>
        <alternativeName>
            <fullName evidence="17">N-acetylglucosamine-1-phosphate uridyltransferase</fullName>
        </alternativeName>
    </domain>
    <domain>
        <recommendedName>
            <fullName evidence="17">Glucosamine-1-phosphate N-acetyltransferase</fullName>
            <ecNumber evidence="17">2.3.1.157</ecNumber>
        </recommendedName>
    </domain>
</protein>
<dbReference type="GO" id="GO:0005737">
    <property type="term" value="C:cytoplasm"/>
    <property type="evidence" value="ECO:0007669"/>
    <property type="project" value="UniProtKB-SubCell"/>
</dbReference>
<feature type="compositionally biased region" description="Basic and acidic residues" evidence="18">
    <location>
        <begin position="546"/>
        <end position="555"/>
    </location>
</feature>
<comment type="pathway">
    <text evidence="17">Bacterial outer membrane biogenesis; LPS lipid A biosynthesis.</text>
</comment>
<keyword evidence="9 17" id="KW-0133">Cell shape</keyword>
<dbReference type="InterPro" id="IPR005835">
    <property type="entry name" value="NTP_transferase_dom"/>
</dbReference>
<dbReference type="GO" id="GO:0009252">
    <property type="term" value="P:peptidoglycan biosynthetic process"/>
    <property type="evidence" value="ECO:0007669"/>
    <property type="project" value="UniProtKB-UniRule"/>
</dbReference>
<dbReference type="GO" id="GO:0016020">
    <property type="term" value="C:membrane"/>
    <property type="evidence" value="ECO:0007669"/>
    <property type="project" value="GOC"/>
</dbReference>
<dbReference type="GO" id="GO:0003977">
    <property type="term" value="F:UDP-N-acetylglucosamine diphosphorylase activity"/>
    <property type="evidence" value="ECO:0007669"/>
    <property type="project" value="UniProtKB-UniRule"/>
</dbReference>
<evidence type="ECO:0000256" key="7">
    <source>
        <dbReference type="ARBA" id="ARBA00022737"/>
    </source>
</evidence>
<feature type="binding site" evidence="17">
    <location>
        <begin position="427"/>
        <end position="428"/>
    </location>
    <ligand>
        <name>acetyl-CoA</name>
        <dbReference type="ChEBI" id="CHEBI:57288"/>
    </ligand>
</feature>
<evidence type="ECO:0000256" key="6">
    <source>
        <dbReference type="ARBA" id="ARBA00022723"/>
    </source>
</evidence>
<comment type="similarity">
    <text evidence="17">In the C-terminal section; belongs to the transferase hexapeptide repeat family.</text>
</comment>
<keyword evidence="10 17" id="KW-0573">Peptidoglycan synthesis</keyword>
<dbReference type="CDD" id="cd03353">
    <property type="entry name" value="LbH_GlmU_C"/>
    <property type="match status" value="1"/>
</dbReference>
<comment type="similarity">
    <text evidence="17">In the N-terminal section; belongs to the N-acetylglucosamine-1-phosphate uridyltransferase family.</text>
</comment>
<evidence type="ECO:0000256" key="5">
    <source>
        <dbReference type="ARBA" id="ARBA00022695"/>
    </source>
</evidence>
<keyword evidence="12 17" id="KW-0012">Acyltransferase</keyword>
<dbReference type="GO" id="GO:0000287">
    <property type="term" value="F:magnesium ion binding"/>
    <property type="evidence" value="ECO:0007669"/>
    <property type="project" value="UniProtKB-UniRule"/>
</dbReference>
<dbReference type="PANTHER" id="PTHR43584">
    <property type="entry name" value="NUCLEOTIDYL TRANSFERASE"/>
    <property type="match status" value="1"/>
</dbReference>
<dbReference type="InterPro" id="IPR050065">
    <property type="entry name" value="GlmU-like"/>
</dbReference>
<dbReference type="InterPro" id="IPR029044">
    <property type="entry name" value="Nucleotide-diphossugar_trans"/>
</dbReference>
<evidence type="ECO:0000256" key="10">
    <source>
        <dbReference type="ARBA" id="ARBA00022984"/>
    </source>
</evidence>
<evidence type="ECO:0000256" key="3">
    <source>
        <dbReference type="ARBA" id="ARBA00022490"/>
    </source>
</evidence>
<keyword evidence="4 17" id="KW-0808">Transferase</keyword>
<comment type="function">
    <text evidence="16 17">Catalyzes the last two sequential reactions in the de novo biosynthetic pathway for UDP-N-acetylglucosamine (UDP-GlcNAc). The C-terminal domain catalyzes the transfer of acetyl group from acetyl coenzyme A to glucosamine-1-phosphate (GlcN-1-P) to produce N-acetylglucosamine-1-phosphate (GlcNAc-1-P), which is converted into UDP-GlcNAc by the transfer of uridine 5-monophosphate (from uridine 5-triphosphate), a reaction catalyzed by the N-terminal domain.</text>
</comment>
<dbReference type="NCBIfam" id="NF010932">
    <property type="entry name" value="PRK14352.1"/>
    <property type="match status" value="1"/>
</dbReference>
<comment type="pathway">
    <text evidence="2 17">Nucleotide-sugar biosynthesis; UDP-N-acetyl-alpha-D-glucosamine biosynthesis; UDP-N-acetyl-alpha-D-glucosamine from N-acetyl-alpha-D-glucosamine 1-phosphate: step 1/1.</text>
</comment>
<feature type="binding site" evidence="17">
    <location>
        <position position="211"/>
    </location>
    <ligand>
        <name>UDP-N-acetyl-alpha-D-glucosamine</name>
        <dbReference type="ChEBI" id="CHEBI:57705"/>
    </ligand>
</feature>
<dbReference type="EC" id="2.3.1.157" evidence="17"/>
<organism evidence="20 21">
    <name type="scientific">Pseudonocardia sediminis</name>
    <dbReference type="NCBI Taxonomy" id="1397368"/>
    <lineage>
        <taxon>Bacteria</taxon>
        <taxon>Bacillati</taxon>
        <taxon>Actinomycetota</taxon>
        <taxon>Actinomycetes</taxon>
        <taxon>Pseudonocardiales</taxon>
        <taxon>Pseudonocardiaceae</taxon>
        <taxon>Pseudonocardia</taxon>
    </lineage>
</organism>
<feature type="binding site" evidence="17">
    <location>
        <position position="418"/>
    </location>
    <ligand>
        <name>UDP-N-acetyl-alpha-D-glucosamine</name>
        <dbReference type="ChEBI" id="CHEBI:57705"/>
    </ligand>
</feature>
<comment type="pathway">
    <text evidence="1 17">Nucleotide-sugar biosynthesis; UDP-N-acetyl-alpha-D-glucosamine biosynthesis; N-acetyl-alpha-D-glucosamine 1-phosphate from alpha-D-glucosamine 6-phosphate (route II): step 2/2.</text>
</comment>
<gene>
    <name evidence="17" type="primary">glmU</name>
    <name evidence="20" type="ORF">EV383_0741</name>
</gene>
<feature type="region of interest" description="Linker" evidence="17">
    <location>
        <begin position="272"/>
        <end position="292"/>
    </location>
</feature>
<dbReference type="GO" id="GO:0009245">
    <property type="term" value="P:lipid A biosynthetic process"/>
    <property type="evidence" value="ECO:0007669"/>
    <property type="project" value="UniProtKB-UniRule"/>
</dbReference>
<dbReference type="Gene3D" id="2.160.10.10">
    <property type="entry name" value="Hexapeptide repeat proteins"/>
    <property type="match status" value="1"/>
</dbReference>
<feature type="binding site" evidence="17">
    <location>
        <begin position="42"/>
        <end position="45"/>
    </location>
    <ligand>
        <name>UDP-N-acetyl-alpha-D-glucosamine</name>
        <dbReference type="ChEBI" id="CHEBI:57705"/>
    </ligand>
</feature>
<dbReference type="Proteomes" id="UP000291591">
    <property type="component" value="Unassembled WGS sequence"/>
</dbReference>
<keyword evidence="21" id="KW-1185">Reference proteome</keyword>
<feature type="binding site" evidence="17">
    <location>
        <position position="56"/>
    </location>
    <ligand>
        <name>UDP-N-acetyl-alpha-D-glucosamine</name>
        <dbReference type="ChEBI" id="CHEBI:57705"/>
    </ligand>
</feature>
<sequence length="555" mass="57035">MPDGHERTGATAGNDPAHDDPARNDAASSPPAGHAPAAAIVLAAGAGSRMRSAVPKVLHTMGGRSLLGHAVHAVAGLDAQHLVVVVGHEREQVRAALAVTADELGHEVLTAVQEQRLGTGDAVRCGTTSLPADLRGTVLVTYGDVPLLDTSTLAALVEVHESSSAAVTLVTTDLADPNGYGRILRDADSGVRGIVEHRDATPDQRAITEINSGVYAFDAEFLTAGLAGLSAHNEQQELYLTDLVAAAVDAGRVVRTVRCTDEWLLRGVNDRVQLAEVRAELNRRVLERAMLAGATVVDPGTTWVDVQVSLGVDVVLHPGTQLHGATTVGDGAEIGPDTTLTDCEIGAGAVVVRTHGSRSVIGAGASVGPFAYLRPDARLGDKGKIGTFVEVKNSDIGAGTKVPHLTYVGDATIGEMSNIGAASVFVNYDGVRKQRTVVGSHVRTGSDTMFIAPVRVGDGAYTGAGTVLRDDVPPGALAVSGGPQRTIEDWVVRKRPGTAAADAAARASTEDPAQFTPAQNGAGAVPTTGNGAEPHGHPVHGAETAGDTRRGGTTR</sequence>
<dbReference type="InterPro" id="IPR005882">
    <property type="entry name" value="Bifunctional_GlmU"/>
</dbReference>
<feature type="binding site" evidence="17">
    <location>
        <begin position="118"/>
        <end position="119"/>
    </location>
    <ligand>
        <name>UDP-N-acetyl-alpha-D-glucosamine</name>
        <dbReference type="ChEBI" id="CHEBI:57705"/>
    </ligand>
</feature>
<dbReference type="NCBIfam" id="TIGR01173">
    <property type="entry name" value="glmU"/>
    <property type="match status" value="1"/>
</dbReference>
<dbReference type="HAMAP" id="MF_01631">
    <property type="entry name" value="GlmU"/>
    <property type="match status" value="1"/>
</dbReference>
<reference evidence="20 21" key="1">
    <citation type="submission" date="2019-02" db="EMBL/GenBank/DDBJ databases">
        <title>Sequencing the genomes of 1000 actinobacteria strains.</title>
        <authorList>
            <person name="Klenk H.-P."/>
        </authorList>
    </citation>
    <scope>NUCLEOTIDE SEQUENCE [LARGE SCALE GENOMIC DNA]</scope>
    <source>
        <strain evidence="20 21">DSM 45779</strain>
    </source>
</reference>
<feature type="binding site" evidence="17">
    <location>
        <position position="421"/>
    </location>
    <ligand>
        <name>acetyl-CoA</name>
        <dbReference type="ChEBI" id="CHEBI:57288"/>
    </ligand>
</feature>
<keyword evidence="3 17" id="KW-0963">Cytoplasm</keyword>
<dbReference type="EC" id="2.7.7.23" evidence="17"/>
<dbReference type="UniPathway" id="UPA00113">
    <property type="reaction ID" value="UER00532"/>
</dbReference>
<feature type="binding site" evidence="17">
    <location>
        <position position="407"/>
    </location>
    <ligand>
        <name>UDP-N-acetyl-alpha-D-glucosamine</name>
        <dbReference type="ChEBI" id="CHEBI:57705"/>
    </ligand>
</feature>